<gene>
    <name evidence="3" type="ORF">THAOC_31670</name>
</gene>
<dbReference type="GO" id="GO:0051260">
    <property type="term" value="P:protein homooligomerization"/>
    <property type="evidence" value="ECO:0007669"/>
    <property type="project" value="InterPro"/>
</dbReference>
<evidence type="ECO:0000256" key="1">
    <source>
        <dbReference type="SAM" id="MobiDB-lite"/>
    </source>
</evidence>
<feature type="domain" description="Potassium channel tetramerisation-type BTB" evidence="2">
    <location>
        <begin position="158"/>
        <end position="220"/>
    </location>
</feature>
<dbReference type="PANTHER" id="PTHR14499">
    <property type="entry name" value="POTASSIUM CHANNEL TETRAMERIZATION DOMAIN-CONTAINING"/>
    <property type="match status" value="1"/>
</dbReference>
<dbReference type="Gene3D" id="3.30.710.10">
    <property type="entry name" value="Potassium Channel Kv1.1, Chain A"/>
    <property type="match status" value="1"/>
</dbReference>
<accession>K0R7L9</accession>
<evidence type="ECO:0000313" key="4">
    <source>
        <dbReference type="Proteomes" id="UP000266841"/>
    </source>
</evidence>
<feature type="region of interest" description="Disordered" evidence="1">
    <location>
        <begin position="88"/>
        <end position="154"/>
    </location>
</feature>
<reference evidence="3 4" key="1">
    <citation type="journal article" date="2012" name="Genome Biol.">
        <title>Genome and low-iron response of an oceanic diatom adapted to chronic iron limitation.</title>
        <authorList>
            <person name="Lommer M."/>
            <person name="Specht M."/>
            <person name="Roy A.S."/>
            <person name="Kraemer L."/>
            <person name="Andreson R."/>
            <person name="Gutowska M.A."/>
            <person name="Wolf J."/>
            <person name="Bergner S.V."/>
            <person name="Schilhabel M.B."/>
            <person name="Klostermeier U.C."/>
            <person name="Beiko R.G."/>
            <person name="Rosenstiel P."/>
            <person name="Hippler M."/>
            <person name="Laroche J."/>
        </authorList>
    </citation>
    <scope>NUCLEOTIDE SEQUENCE [LARGE SCALE GENOMIC DNA]</scope>
    <source>
        <strain evidence="3 4">CCMP1005</strain>
    </source>
</reference>
<dbReference type="OMA" id="CENKGER"/>
<dbReference type="SUPFAM" id="SSF54695">
    <property type="entry name" value="POZ domain"/>
    <property type="match status" value="1"/>
</dbReference>
<protein>
    <recommendedName>
        <fullName evidence="2">Potassium channel tetramerisation-type BTB domain-containing protein</fullName>
    </recommendedName>
</protein>
<evidence type="ECO:0000259" key="2">
    <source>
        <dbReference type="Pfam" id="PF02214"/>
    </source>
</evidence>
<comment type="caution">
    <text evidence="3">The sequence shown here is derived from an EMBL/GenBank/DDBJ whole genome shotgun (WGS) entry which is preliminary data.</text>
</comment>
<dbReference type="Pfam" id="PF02214">
    <property type="entry name" value="BTB_2"/>
    <property type="match status" value="1"/>
</dbReference>
<dbReference type="eggNOG" id="ENOG502SD62">
    <property type="taxonomic scope" value="Eukaryota"/>
</dbReference>
<dbReference type="EMBL" id="AGNL01044778">
    <property type="protein sequence ID" value="EJK49458.1"/>
    <property type="molecule type" value="Genomic_DNA"/>
</dbReference>
<dbReference type="OrthoDB" id="41971at2759"/>
<keyword evidence="4" id="KW-1185">Reference proteome</keyword>
<dbReference type="InterPro" id="IPR003131">
    <property type="entry name" value="T1-type_BTB"/>
</dbReference>
<evidence type="ECO:0000313" key="3">
    <source>
        <dbReference type="EMBL" id="EJK49458.1"/>
    </source>
</evidence>
<dbReference type="PANTHER" id="PTHR14499:SF136">
    <property type="entry name" value="GH08630P"/>
    <property type="match status" value="1"/>
</dbReference>
<dbReference type="InterPro" id="IPR011333">
    <property type="entry name" value="SKP1/BTB/POZ_sf"/>
</dbReference>
<organism evidence="3 4">
    <name type="scientific">Thalassiosira oceanica</name>
    <name type="common">Marine diatom</name>
    <dbReference type="NCBI Taxonomy" id="159749"/>
    <lineage>
        <taxon>Eukaryota</taxon>
        <taxon>Sar</taxon>
        <taxon>Stramenopiles</taxon>
        <taxon>Ochrophyta</taxon>
        <taxon>Bacillariophyta</taxon>
        <taxon>Coscinodiscophyceae</taxon>
        <taxon>Thalassiosirophycidae</taxon>
        <taxon>Thalassiosirales</taxon>
        <taxon>Thalassiosiraceae</taxon>
        <taxon>Thalassiosira</taxon>
    </lineage>
</organism>
<name>K0R7L9_THAOC</name>
<dbReference type="AlphaFoldDB" id="K0R7L9"/>
<sequence length="445" mass="49639">MGSNPGGRARSGPVDSGHTVVLIDQIHVLDLGSSSPRVHSMRPGTSSYLAIKPWVSVADPQLLDMPHWSKGGDSRDTYNNYNNYNNYIQQHPTEESKGRGIGRSQKRRGWIPTMKRSGENDDGGGIHQNDEGTSKRLKSAQRDDDDEDKPEGCSEVLHLNVGGDLTAVLRRTLTSVEGSMLASKFSGRWDDSLERDRDGNFFIDQPIYLFQPMINYLRAKSCETALALPATSPEFESEEVQRDFIRMVEYFGMTPGIFPTCLEMCRGQPETAQMSSCHPDLSVSCTSLCTFILETRGHKRPIISYSIMFGRDVERAQIGWVRTGHFVKKLRPGEHKGVGEEKYSFALDMSRGGLLYEGTFSELEGLTAKQGTIVRCENKGERWLVNGELVASSIALESTFQLPPDLQQYSLIPAFSGRGDWRVVEVELDPYTTDQKATTISHSQL</sequence>
<proteinExistence type="predicted"/>
<dbReference type="Proteomes" id="UP000266841">
    <property type="component" value="Unassembled WGS sequence"/>
</dbReference>